<gene>
    <name evidence="1" type="ORF">MRATA1EN22A_LOCUS20079</name>
</gene>
<dbReference type="EMBL" id="OX596114">
    <property type="protein sequence ID" value="CAN0462486.1"/>
    <property type="molecule type" value="Genomic_DNA"/>
</dbReference>
<reference evidence="1" key="2">
    <citation type="submission" date="2025-03" db="EMBL/GenBank/DDBJ databases">
        <authorList>
            <consortium name="ELIXIR-Norway"/>
            <consortium name="Elixir Norway"/>
        </authorList>
    </citation>
    <scope>NUCLEOTIDE SEQUENCE</scope>
</reference>
<evidence type="ECO:0000313" key="1">
    <source>
        <dbReference type="EMBL" id="CAN0462486.1"/>
    </source>
</evidence>
<proteinExistence type="predicted"/>
<evidence type="ECO:0000313" key="2">
    <source>
        <dbReference type="Proteomes" id="UP001162501"/>
    </source>
</evidence>
<protein>
    <submittedName>
        <fullName evidence="1">Uncharacterized protein</fullName>
    </submittedName>
</protein>
<organism evidence="1 2">
    <name type="scientific">Rangifer tarandus platyrhynchus</name>
    <name type="common">Svalbard reindeer</name>
    <dbReference type="NCBI Taxonomy" id="3082113"/>
    <lineage>
        <taxon>Eukaryota</taxon>
        <taxon>Metazoa</taxon>
        <taxon>Chordata</taxon>
        <taxon>Craniata</taxon>
        <taxon>Vertebrata</taxon>
        <taxon>Euteleostomi</taxon>
        <taxon>Mammalia</taxon>
        <taxon>Eutheria</taxon>
        <taxon>Laurasiatheria</taxon>
        <taxon>Artiodactyla</taxon>
        <taxon>Ruminantia</taxon>
        <taxon>Pecora</taxon>
        <taxon>Cervidae</taxon>
        <taxon>Odocoileinae</taxon>
        <taxon>Rangifer</taxon>
    </lineage>
</organism>
<dbReference type="Proteomes" id="UP001162501">
    <property type="component" value="Chromosome 30"/>
</dbReference>
<sequence length="162" mass="17494">MGIHFLLTSSHYDAQETFEGADILHHELAQAPGLGLKESIRDPQEPKPENGTAPESCPAAACGSSPESVRCPGSTADFRLQTPSRVAGDKCCSVDRKAGPFCAVSRLRTLSGPLTTEGWRAHRPLLLDKLRQLPAPWTNSLELEAARPRLLTRGQETEAPVS</sequence>
<name>A0AC59ZLY1_RANTA</name>
<reference evidence="1" key="1">
    <citation type="submission" date="2023-05" db="EMBL/GenBank/DDBJ databases">
        <authorList>
            <consortium name="ELIXIR-Norway"/>
        </authorList>
    </citation>
    <scope>NUCLEOTIDE SEQUENCE</scope>
</reference>
<accession>A0AC59ZLY1</accession>